<gene>
    <name evidence="2" type="ORF">SMTD_LOCUS18731</name>
</gene>
<evidence type="ECO:0000256" key="1">
    <source>
        <dbReference type="SAM" id="MobiDB-lite"/>
    </source>
</evidence>
<name>A0A183PWJ5_9TREM</name>
<feature type="compositionally biased region" description="Low complexity" evidence="1">
    <location>
        <begin position="134"/>
        <end position="156"/>
    </location>
</feature>
<dbReference type="EMBL" id="UZAL01041016">
    <property type="protein sequence ID" value="VDP77899.1"/>
    <property type="molecule type" value="Genomic_DNA"/>
</dbReference>
<protein>
    <submittedName>
        <fullName evidence="2">Uncharacterized protein</fullName>
    </submittedName>
</protein>
<keyword evidence="3" id="KW-1185">Reference proteome</keyword>
<evidence type="ECO:0000313" key="3">
    <source>
        <dbReference type="Proteomes" id="UP000269396"/>
    </source>
</evidence>
<sequence length="156" mass="17168">MLRRAEEKRAMQQMVIQSGQGGLNNLLSNVANSSSPTEHMTSSDMVSLLLDDDELVKRLQIRRRLQPQRGRPAKNQASKRLIASETGVSDISTVDEDLLERKRQAAWAEQPRGGRSKKIRPMESIGPATISSIDTSVTNCDNDNNSNSSSSSNNTT</sequence>
<evidence type="ECO:0000313" key="2">
    <source>
        <dbReference type="EMBL" id="VDP77899.1"/>
    </source>
</evidence>
<accession>A0A183PWJ5</accession>
<feature type="region of interest" description="Disordered" evidence="1">
    <location>
        <begin position="62"/>
        <end position="87"/>
    </location>
</feature>
<proteinExistence type="predicted"/>
<feature type="region of interest" description="Disordered" evidence="1">
    <location>
        <begin position="105"/>
        <end position="156"/>
    </location>
</feature>
<reference evidence="2 3" key="1">
    <citation type="submission" date="2018-11" db="EMBL/GenBank/DDBJ databases">
        <authorList>
            <consortium name="Pathogen Informatics"/>
        </authorList>
    </citation>
    <scope>NUCLEOTIDE SEQUENCE [LARGE SCALE GENOMIC DNA]</scope>
    <source>
        <strain>Denwood</strain>
        <strain evidence="3">Zambia</strain>
    </source>
</reference>
<dbReference type="STRING" id="31246.A0A183PWJ5"/>
<dbReference type="Proteomes" id="UP000269396">
    <property type="component" value="Unassembled WGS sequence"/>
</dbReference>
<organism evidence="2 3">
    <name type="scientific">Schistosoma mattheei</name>
    <dbReference type="NCBI Taxonomy" id="31246"/>
    <lineage>
        <taxon>Eukaryota</taxon>
        <taxon>Metazoa</taxon>
        <taxon>Spiralia</taxon>
        <taxon>Lophotrochozoa</taxon>
        <taxon>Platyhelminthes</taxon>
        <taxon>Trematoda</taxon>
        <taxon>Digenea</taxon>
        <taxon>Strigeidida</taxon>
        <taxon>Schistosomatoidea</taxon>
        <taxon>Schistosomatidae</taxon>
        <taxon>Schistosoma</taxon>
    </lineage>
</organism>
<dbReference type="AlphaFoldDB" id="A0A183PWJ5"/>